<dbReference type="EMBL" id="UOFA01000256">
    <property type="protein sequence ID" value="VAW46068.1"/>
    <property type="molecule type" value="Genomic_DNA"/>
</dbReference>
<name>A0A3B0VQV0_9ZZZZ</name>
<feature type="domain" description="YhdP central" evidence="1">
    <location>
        <begin position="5"/>
        <end position="457"/>
    </location>
</feature>
<accession>A0A3B0VQV0</accession>
<protein>
    <recommendedName>
        <fullName evidence="1">YhdP central domain-containing protein</fullName>
    </recommendedName>
</protein>
<gene>
    <name evidence="2" type="ORF">MNBD_GAMMA02-597</name>
</gene>
<dbReference type="InterPro" id="IPR011836">
    <property type="entry name" value="YhdP"/>
</dbReference>
<dbReference type="AlphaFoldDB" id="A0A3B0VQV0"/>
<sequence>NIWQEKTLNWLDQGLLGGQVETGFVFVNGELVDQGFKKGVAEFISRAYTKGVNNRFQPEWPVVNGIDAIAVFDHDAVHVQIQDANSLGLTINNAQVDIDSFDAGIITVALDASSQNNEILNYIRKSPLVKNIELDENIMIGGKQRINLAFDVALKKEVKQAFEPQGQVTFTDGEFFTEHFTIDHINGPVQLNGYQLLMQDLPAQLNAAEVMLNGQIITKSEQGAIVDVDLSGALKTDYLLDLIQQDLPIAGESNWNINIKNLRKGLIMTANSVLFGVSIDLPAPLNKLAEENKKLEIICNIPCANSTVEINYNDEIKSTLNSEAGKYHLTRLQFLRSMPDQQTNGNTDELFGGYIESLDLDQWLELLSTQNANDSASTDQQTDPNNQKDWPVNQVQLNIKQMIFMSRAFENIELTIKRLAASYQIEVDSEDIKGRVVIDDDLQKKGIVAEFDHLNWIDPIEALVEAAAITGAVTAKIPDIHLWAS</sequence>
<reference evidence="2" key="1">
    <citation type="submission" date="2018-06" db="EMBL/GenBank/DDBJ databases">
        <authorList>
            <person name="Zhirakovskaya E."/>
        </authorList>
    </citation>
    <scope>NUCLEOTIDE SEQUENCE</scope>
</reference>
<feature type="non-terminal residue" evidence="2">
    <location>
        <position position="1"/>
    </location>
</feature>
<evidence type="ECO:0000259" key="1">
    <source>
        <dbReference type="Pfam" id="PF13116"/>
    </source>
</evidence>
<dbReference type="Pfam" id="PF13116">
    <property type="entry name" value="YhdP"/>
    <property type="match status" value="1"/>
</dbReference>
<dbReference type="InterPro" id="IPR025263">
    <property type="entry name" value="YhdP_central"/>
</dbReference>
<organism evidence="2">
    <name type="scientific">hydrothermal vent metagenome</name>
    <dbReference type="NCBI Taxonomy" id="652676"/>
    <lineage>
        <taxon>unclassified sequences</taxon>
        <taxon>metagenomes</taxon>
        <taxon>ecological metagenomes</taxon>
    </lineage>
</organism>
<dbReference type="PANTHER" id="PTHR38690:SF1">
    <property type="entry name" value="PROTEASE"/>
    <property type="match status" value="1"/>
</dbReference>
<feature type="non-terminal residue" evidence="2">
    <location>
        <position position="485"/>
    </location>
</feature>
<dbReference type="PANTHER" id="PTHR38690">
    <property type="entry name" value="PROTEASE-RELATED"/>
    <property type="match status" value="1"/>
</dbReference>
<evidence type="ECO:0000313" key="2">
    <source>
        <dbReference type="EMBL" id="VAW46068.1"/>
    </source>
</evidence>
<proteinExistence type="predicted"/>